<dbReference type="Pfam" id="PF01370">
    <property type="entry name" value="Epimerase"/>
    <property type="match status" value="1"/>
</dbReference>
<comment type="caution">
    <text evidence="2">The sequence shown here is derived from an EMBL/GenBank/DDBJ whole genome shotgun (WGS) entry which is preliminary data.</text>
</comment>
<keyword evidence="3" id="KW-1185">Reference proteome</keyword>
<dbReference type="EMBL" id="LDJX01000002">
    <property type="protein sequence ID" value="KPM32791.1"/>
    <property type="molecule type" value="Genomic_DNA"/>
</dbReference>
<dbReference type="Gene3D" id="3.40.50.720">
    <property type="entry name" value="NAD(P)-binding Rossmann-like Domain"/>
    <property type="match status" value="1"/>
</dbReference>
<name>A0A0P7AH12_9FLAO</name>
<dbReference type="GO" id="GO:0004029">
    <property type="term" value="F:aldehyde dehydrogenase (NAD+) activity"/>
    <property type="evidence" value="ECO:0007669"/>
    <property type="project" value="TreeGrafter"/>
</dbReference>
<evidence type="ECO:0000313" key="3">
    <source>
        <dbReference type="Proteomes" id="UP000050280"/>
    </source>
</evidence>
<dbReference type="GO" id="GO:0005737">
    <property type="term" value="C:cytoplasm"/>
    <property type="evidence" value="ECO:0007669"/>
    <property type="project" value="TreeGrafter"/>
</dbReference>
<organism evidence="2 3">
    <name type="scientific">Croceitalea dokdonensis DOKDO 023</name>
    <dbReference type="NCBI Taxonomy" id="1300341"/>
    <lineage>
        <taxon>Bacteria</taxon>
        <taxon>Pseudomonadati</taxon>
        <taxon>Bacteroidota</taxon>
        <taxon>Flavobacteriia</taxon>
        <taxon>Flavobacteriales</taxon>
        <taxon>Flavobacteriaceae</taxon>
        <taxon>Croceitalea</taxon>
    </lineage>
</organism>
<sequence length="337" mass="37364">MVLVTGGTGLVGSHLLLQLAKAGHQVRALYRTKEKIALVEKIFGYYETNAKPLLDRIEWLKSDILDIPNLTVAFTGIDTVYHCAAYISFDPKDRKKLLKTNIEGTANVVNQCIDSKIKKLCYVSSIAAIGGTPDDSYVTESTEWNNTAGYGYALSKHGAELEVWRASQEGVPSVIVNPGVILGPGFWTSGSGLFFKAAFKEPKYALPSGTGFVTVRDVVNAMVLLMEQRIENQRFILVSVNRTYLDVMAAMAKAMHKKPPKKVLSQLALQVGWRLDWLKGTILGKRRKLSKATAALFSTQEYYDSSKILSVLKDFTFEDIDAEIKRTAVIFLAEQRS</sequence>
<feature type="domain" description="NAD-dependent epimerase/dehydratase" evidence="1">
    <location>
        <begin position="2"/>
        <end position="228"/>
    </location>
</feature>
<dbReference type="STRING" id="1300341.I595_1218"/>
<dbReference type="SUPFAM" id="SSF51735">
    <property type="entry name" value="NAD(P)-binding Rossmann-fold domains"/>
    <property type="match status" value="1"/>
</dbReference>
<dbReference type="PANTHER" id="PTHR48079:SF6">
    <property type="entry name" value="NAD(P)-BINDING DOMAIN-CONTAINING PROTEIN-RELATED"/>
    <property type="match status" value="1"/>
</dbReference>
<gene>
    <name evidence="2" type="ORF">I595_1218</name>
</gene>
<evidence type="ECO:0000259" key="1">
    <source>
        <dbReference type="Pfam" id="PF01370"/>
    </source>
</evidence>
<dbReference type="Proteomes" id="UP000050280">
    <property type="component" value="Unassembled WGS sequence"/>
</dbReference>
<proteinExistence type="predicted"/>
<dbReference type="PATRIC" id="fig|1300341.3.peg.1420"/>
<dbReference type="InterPro" id="IPR036291">
    <property type="entry name" value="NAD(P)-bd_dom_sf"/>
</dbReference>
<dbReference type="InterPro" id="IPR001509">
    <property type="entry name" value="Epimerase_deHydtase"/>
</dbReference>
<dbReference type="AlphaFoldDB" id="A0A0P7AH12"/>
<accession>A0A0P7AH12</accession>
<reference evidence="2 3" key="1">
    <citation type="submission" date="2015-09" db="EMBL/GenBank/DDBJ databases">
        <title>Genome sequence of the marine flavobacterium Croceitalea dokdonensis DOKDO 023 that contains proton- and sodium-pumping rhodopsins.</title>
        <authorList>
            <person name="Kwon S.-K."/>
            <person name="Lee H.K."/>
            <person name="Kwak M.-J."/>
            <person name="Kim J.F."/>
        </authorList>
    </citation>
    <scope>NUCLEOTIDE SEQUENCE [LARGE SCALE GENOMIC DNA]</scope>
    <source>
        <strain evidence="2 3">DOKDO 023</strain>
    </source>
</reference>
<dbReference type="InterPro" id="IPR051783">
    <property type="entry name" value="NAD(P)-dependent_oxidoreduct"/>
</dbReference>
<dbReference type="PANTHER" id="PTHR48079">
    <property type="entry name" value="PROTEIN YEEZ"/>
    <property type="match status" value="1"/>
</dbReference>
<evidence type="ECO:0000313" key="2">
    <source>
        <dbReference type="EMBL" id="KPM32791.1"/>
    </source>
</evidence>
<dbReference type="OrthoDB" id="596910at2"/>
<dbReference type="RefSeq" id="WP_054558391.1">
    <property type="nucleotide sequence ID" value="NZ_LDJX01000002.1"/>
</dbReference>
<protein>
    <submittedName>
        <fullName evidence="2">NAD-dependent epimerase/dehydratase</fullName>
    </submittedName>
</protein>